<dbReference type="Gene3D" id="3.40.50.11820">
    <property type="match status" value="1"/>
</dbReference>
<dbReference type="AlphaFoldDB" id="A0A931FIV0"/>
<dbReference type="Pfam" id="PF00535">
    <property type="entry name" value="Glycos_transf_2"/>
    <property type="match status" value="1"/>
</dbReference>
<dbReference type="PANTHER" id="PTHR37316:SF3">
    <property type="entry name" value="TEICHOIC ACID GLYCEROL-PHOSPHATE TRANSFERASE"/>
    <property type="match status" value="1"/>
</dbReference>
<dbReference type="Pfam" id="PF04464">
    <property type="entry name" value="Glyphos_transf"/>
    <property type="match status" value="1"/>
</dbReference>
<evidence type="ECO:0000313" key="9">
    <source>
        <dbReference type="EMBL" id="MBF9072950.1"/>
    </source>
</evidence>
<dbReference type="GO" id="GO:0047355">
    <property type="term" value="F:CDP-glycerol glycerophosphotransferase activity"/>
    <property type="evidence" value="ECO:0007669"/>
    <property type="project" value="InterPro"/>
</dbReference>
<feature type="domain" description="Glycosyltransferase 2-like" evidence="7">
    <location>
        <begin position="8"/>
        <end position="174"/>
    </location>
</feature>
<evidence type="ECO:0000256" key="4">
    <source>
        <dbReference type="ARBA" id="ARBA00022679"/>
    </source>
</evidence>
<dbReference type="SUPFAM" id="SSF53448">
    <property type="entry name" value="Nucleotide-diphospho-sugar transferases"/>
    <property type="match status" value="1"/>
</dbReference>
<dbReference type="Proteomes" id="UP000657385">
    <property type="component" value="Unassembled WGS sequence"/>
</dbReference>
<dbReference type="PANTHER" id="PTHR37316">
    <property type="entry name" value="TEICHOIC ACID GLYCEROL-PHOSPHATE PRIMASE"/>
    <property type="match status" value="1"/>
</dbReference>
<evidence type="ECO:0000256" key="2">
    <source>
        <dbReference type="ARBA" id="ARBA00010488"/>
    </source>
</evidence>
<dbReference type="EMBL" id="JADPRT010000015">
    <property type="protein sequence ID" value="MBF9072139.1"/>
    <property type="molecule type" value="Genomic_DNA"/>
</dbReference>
<keyword evidence="3" id="KW-1003">Cell membrane</keyword>
<dbReference type="Gene3D" id="3.40.50.12580">
    <property type="match status" value="1"/>
</dbReference>
<comment type="caution">
    <text evidence="8">The sequence shown here is derived from an EMBL/GenBank/DDBJ whole genome shotgun (WGS) entry which is preliminary data.</text>
</comment>
<evidence type="ECO:0000259" key="7">
    <source>
        <dbReference type="Pfam" id="PF00535"/>
    </source>
</evidence>
<dbReference type="InterPro" id="IPR029044">
    <property type="entry name" value="Nucleotide-diphossugar_trans"/>
</dbReference>
<sequence length="715" mass="80205">MSTGVSLSIVLPVYGVADYLPRCLDSLLSADLPSLQVIAVDDCSPDRSGAILDAYAERDSRLTVRHLAVNRGLGGAREVGLKYATGDYVWFVDSDDWLADGAVDLVAARLAEIRPDVLITGFARTFPDGTTEPDTWRRLLVEPPLPEVFTLADRPGLLQMIMSVWNKVIRREYLASLEVQFGGGYYEDISVTYPLLLGAQKLSYLDKDLYFYRRQRAGAITNTASPKHADAFPQYEAIFTFMERHPEIPAELRRAVFDRTVKQAVTVLDTPGLVPERLREEFFRRTVAHFHRRRPAGYAYPKGLRGVQYRLVDRGAWGAYQRLRPLRALPRTLPNTLKRAVRGAGRRGLYETYRRLPLNENLAVFAAYWYRGYACNPAAIYEAMRELAPQVKGVWVVETAAQAKGLPEGVPYVVANTPRYFKLMATAKYLVNNVNFPHTMTKRSGSVHVQTQHGTPLKYLGLDLKSRPLAAGDMDWDRLLEHVARWDYLVSPSPFATDAFGRAYPGPYEVLETGYPRNDRLANADAAEIAAVREKLGIPADQRVVLYTPTHREQQDTFVPALDIVTLARSLGPRTTLLMRAHYFYDDAGLRPDDVGVVDVSAYPVVEDLYLAADILVTDYSSTMFDYAVLDRPIVVFAPDWDEYQRVRGTYFDLMAEPPGAVASTPEELAELLRVGGGADTWETEKLRGAFRAKFCALEDGGAAERVVRRVFPVQ</sequence>
<keyword evidence="4" id="KW-0808">Transferase</keyword>
<dbReference type="SUPFAM" id="SSF53756">
    <property type="entry name" value="UDP-Glycosyltransferase/glycogen phosphorylase"/>
    <property type="match status" value="1"/>
</dbReference>
<name>A0A931FIV0_9ACTN</name>
<comment type="similarity">
    <text evidence="2">Belongs to the CDP-glycerol glycerophosphotransferase family.</text>
</comment>
<comment type="subcellular location">
    <subcellularLocation>
        <location evidence="1">Cell membrane</location>
        <topology evidence="1">Peripheral membrane protein</topology>
    </subcellularLocation>
</comment>
<dbReference type="GO" id="GO:0019350">
    <property type="term" value="P:teichoic acid biosynthetic process"/>
    <property type="evidence" value="ECO:0007669"/>
    <property type="project" value="UniProtKB-KW"/>
</dbReference>
<keyword evidence="5" id="KW-0777">Teichoic acid biosynthesis</keyword>
<keyword evidence="10" id="KW-1185">Reference proteome</keyword>
<dbReference type="InterPro" id="IPR007554">
    <property type="entry name" value="Glycerophosphate_synth"/>
</dbReference>
<evidence type="ECO:0000256" key="5">
    <source>
        <dbReference type="ARBA" id="ARBA00022944"/>
    </source>
</evidence>
<protein>
    <submittedName>
        <fullName evidence="8">Bifunctional glycosyltransferase family 2 protein/CDP-glycerol:glycerophosphate glycerophosphotransferase</fullName>
    </submittedName>
</protein>
<dbReference type="InterPro" id="IPR051612">
    <property type="entry name" value="Teichoic_Acid_Biosynth"/>
</dbReference>
<dbReference type="RefSeq" id="WP_196197315.1">
    <property type="nucleotide sequence ID" value="NZ_JADPRT010000015.1"/>
</dbReference>
<gene>
    <name evidence="8" type="ORF">I2501_29350</name>
    <name evidence="9" type="ORF">I2501_33540</name>
</gene>
<dbReference type="CDD" id="cd00761">
    <property type="entry name" value="Glyco_tranf_GTA_type"/>
    <property type="match status" value="1"/>
</dbReference>
<organism evidence="8 10">
    <name type="scientific">Streptacidiphilus fuscans</name>
    <dbReference type="NCBI Taxonomy" id="2789292"/>
    <lineage>
        <taxon>Bacteria</taxon>
        <taxon>Bacillati</taxon>
        <taxon>Actinomycetota</taxon>
        <taxon>Actinomycetes</taxon>
        <taxon>Kitasatosporales</taxon>
        <taxon>Streptomycetaceae</taxon>
        <taxon>Streptacidiphilus</taxon>
    </lineage>
</organism>
<dbReference type="InterPro" id="IPR001173">
    <property type="entry name" value="Glyco_trans_2-like"/>
</dbReference>
<evidence type="ECO:0000256" key="1">
    <source>
        <dbReference type="ARBA" id="ARBA00004202"/>
    </source>
</evidence>
<reference evidence="8" key="1">
    <citation type="submission" date="2020-11" db="EMBL/GenBank/DDBJ databases">
        <title>Isolation and identification of active actinomycetes.</title>
        <authorList>
            <person name="Yu B."/>
        </authorList>
    </citation>
    <scope>NUCLEOTIDE SEQUENCE</scope>
    <source>
        <strain evidence="8">NEAU-YB345</strain>
    </source>
</reference>
<dbReference type="GO" id="GO:0005886">
    <property type="term" value="C:plasma membrane"/>
    <property type="evidence" value="ECO:0007669"/>
    <property type="project" value="UniProtKB-SubCell"/>
</dbReference>
<evidence type="ECO:0000313" key="8">
    <source>
        <dbReference type="EMBL" id="MBF9072139.1"/>
    </source>
</evidence>
<evidence type="ECO:0000256" key="3">
    <source>
        <dbReference type="ARBA" id="ARBA00022475"/>
    </source>
</evidence>
<dbReference type="Gene3D" id="3.90.550.10">
    <property type="entry name" value="Spore Coat Polysaccharide Biosynthesis Protein SpsA, Chain A"/>
    <property type="match status" value="1"/>
</dbReference>
<evidence type="ECO:0000256" key="6">
    <source>
        <dbReference type="ARBA" id="ARBA00023136"/>
    </source>
</evidence>
<dbReference type="InterPro" id="IPR043148">
    <property type="entry name" value="TagF_C"/>
</dbReference>
<accession>A0A931FIV0</accession>
<keyword evidence="6" id="KW-0472">Membrane</keyword>
<evidence type="ECO:0000313" key="10">
    <source>
        <dbReference type="Proteomes" id="UP000657385"/>
    </source>
</evidence>
<dbReference type="InterPro" id="IPR043149">
    <property type="entry name" value="TagF_N"/>
</dbReference>
<dbReference type="EMBL" id="JADPRT010000019">
    <property type="protein sequence ID" value="MBF9072950.1"/>
    <property type="molecule type" value="Genomic_DNA"/>
</dbReference>
<proteinExistence type="inferred from homology"/>